<accession>A0A7L5DSW9</accession>
<dbReference type="EMBL" id="CP051678">
    <property type="protein sequence ID" value="QJD81564.1"/>
    <property type="molecule type" value="Genomic_DNA"/>
</dbReference>
<dbReference type="Proteomes" id="UP000501128">
    <property type="component" value="Plasmid unnamed1"/>
</dbReference>
<geneLocation type="plasmid" evidence="1 2">
    <name>unnamed1</name>
</geneLocation>
<dbReference type="RefSeq" id="WP_169553582.1">
    <property type="nucleotide sequence ID" value="NZ_CP051678.1"/>
</dbReference>
<keyword evidence="1" id="KW-0614">Plasmid</keyword>
<reference evidence="1 2" key="1">
    <citation type="submission" date="2020-04" db="EMBL/GenBank/DDBJ databases">
        <title>Genome sequencing of novel species.</title>
        <authorList>
            <person name="Heo J."/>
            <person name="Kim S.-J."/>
            <person name="Kim J.-S."/>
            <person name="Hong S.-B."/>
            <person name="Kwon S.-W."/>
        </authorList>
    </citation>
    <scope>NUCLEOTIDE SEQUENCE [LARGE SCALE GENOMIC DNA]</scope>
    <source>
        <strain evidence="1 2">CJU-R4</strain>
        <plasmid evidence="1 2">unnamed1</plasmid>
    </source>
</reference>
<sequence length="263" mass="30814">MKILNDIIKQNIGKMYSAYDEQKVILTYLTKIQHKKIVVDIAAQDGVNMSNTYSLYRAGYSGLAVECNSKFFASLAKSYKRLDQVMLSKLYVYPENVVQLLEAYQIPYDFGFLNFDIDGYDHFVLNQLLTQYRPSLICVEINEKIPYPIKFTVKYSRDYVWDRSHFYGQSIAQLYILCERYNYDLVELHYNNAFLIPAEQNKLFPSLQPGEAYKKGYKCQPDRTQKFPWNKDMDAALDLSPDKALAFINDYFSKYEGQYEVSI</sequence>
<organism evidence="1 2">
    <name type="scientific">Spirosoma rhododendri</name>
    <dbReference type="NCBI Taxonomy" id="2728024"/>
    <lineage>
        <taxon>Bacteria</taxon>
        <taxon>Pseudomonadati</taxon>
        <taxon>Bacteroidota</taxon>
        <taxon>Cytophagia</taxon>
        <taxon>Cytophagales</taxon>
        <taxon>Cytophagaceae</taxon>
        <taxon>Spirosoma</taxon>
    </lineage>
</organism>
<dbReference type="AlphaFoldDB" id="A0A7L5DSW9"/>
<evidence type="ECO:0000313" key="1">
    <source>
        <dbReference type="EMBL" id="QJD81564.1"/>
    </source>
</evidence>
<evidence type="ECO:0008006" key="3">
    <source>
        <dbReference type="Google" id="ProtNLM"/>
    </source>
</evidence>
<keyword evidence="2" id="KW-1185">Reference proteome</keyword>
<gene>
    <name evidence="1" type="ORF">HH216_24670</name>
</gene>
<evidence type="ECO:0000313" key="2">
    <source>
        <dbReference type="Proteomes" id="UP000501128"/>
    </source>
</evidence>
<name>A0A7L5DSW9_9BACT</name>
<proteinExistence type="predicted"/>
<dbReference type="KEGG" id="srho:HH216_24670"/>
<protein>
    <recommendedName>
        <fullName evidence="3">Methyltransferase FkbM domain-containing protein</fullName>
    </recommendedName>
</protein>